<evidence type="ECO:0000259" key="5">
    <source>
        <dbReference type="Pfam" id="PF10312"/>
    </source>
</evidence>
<feature type="domain" description="Splicing factor Cactin C-terminal" evidence="4">
    <location>
        <begin position="394"/>
        <end position="517"/>
    </location>
</feature>
<feature type="region of interest" description="Disordered" evidence="3">
    <location>
        <begin position="331"/>
        <end position="362"/>
    </location>
</feature>
<dbReference type="GO" id="GO:0005737">
    <property type="term" value="C:cytoplasm"/>
    <property type="evidence" value="ECO:0007669"/>
    <property type="project" value="TreeGrafter"/>
</dbReference>
<dbReference type="VEuPathDB" id="AmoebaDB:NfTy_044850"/>
<sequence length="518" mass="62649">MKRTLPTSSDSSGVQPSEKKKKSTIIQELGYTDEENPFNDKTLSDKFVWTKKDPSKQYDYDNDDQSLTEMKKNEILKIKQQRLERELEKRRWEMERERVFREREAERFDEYEQKELGFHLKQANLASFIRLKEKRPKLLDFIINNMKYLRYKDKLLGDDYDSHLMLSSEHERIFGVEFKKPHEILYRKNLKDLLDSQEDLQTMIECDTEYQEFWRALNVIMNDEINYAKEREKRKENAKLDDRTKPIHESVVNEIKELLSGKNMQELLEMEKLIDDTLDNRDASTDVEYWEGLKKYLQIYKARTLVEEYHDKALEVYSEMKKTNKLDRIFTHHTSSSSSSEYQTTSSSRQGTPQDNQTSNEEEKLLREFRNKESEDGDEDAVEEVKLVNQQYAWNDKYRPRKPKYFNRVRTGYEWTKYNRTHYDHENPPPKVIQGYKFNIFYPDLIDKSNTPSFKIEKDPTSDEFSILRFQAGPPYEDICFRIVNREWERSYKRGYKCVFERGVLQLHFKFKKLRFRY</sequence>
<dbReference type="AlphaFoldDB" id="A0A6A5BDD8"/>
<proteinExistence type="inferred from homology"/>
<keyword evidence="7" id="KW-1185">Reference proteome</keyword>
<dbReference type="GO" id="GO:0005681">
    <property type="term" value="C:spliceosomal complex"/>
    <property type="evidence" value="ECO:0007669"/>
    <property type="project" value="TreeGrafter"/>
</dbReference>
<dbReference type="EMBL" id="VFQX01000048">
    <property type="protein sequence ID" value="KAF0975077.1"/>
    <property type="molecule type" value="Genomic_DNA"/>
</dbReference>
<dbReference type="VEuPathDB" id="AmoebaDB:FDP41_005830"/>
<dbReference type="SMART" id="SM01050">
    <property type="entry name" value="CactinC_cactus"/>
    <property type="match status" value="1"/>
</dbReference>
<feature type="compositionally biased region" description="Low complexity" evidence="3">
    <location>
        <begin position="334"/>
        <end position="348"/>
    </location>
</feature>
<evidence type="ECO:0000313" key="7">
    <source>
        <dbReference type="Proteomes" id="UP000444721"/>
    </source>
</evidence>
<dbReference type="InterPro" id="IPR018816">
    <property type="entry name" value="Cactin_central"/>
</dbReference>
<evidence type="ECO:0000259" key="4">
    <source>
        <dbReference type="Pfam" id="PF09732"/>
    </source>
</evidence>
<dbReference type="OMA" id="HIDFWND"/>
<dbReference type="RefSeq" id="XP_044559790.1">
    <property type="nucleotide sequence ID" value="XM_044709398.1"/>
</dbReference>
<dbReference type="Proteomes" id="UP000444721">
    <property type="component" value="Unassembled WGS sequence"/>
</dbReference>
<evidence type="ECO:0000256" key="2">
    <source>
        <dbReference type="ARBA" id="ARBA00034534"/>
    </source>
</evidence>
<feature type="region of interest" description="Disordered" evidence="3">
    <location>
        <begin position="1"/>
        <end position="24"/>
    </location>
</feature>
<dbReference type="GeneID" id="68113048"/>
<organism evidence="6 7">
    <name type="scientific">Naegleria fowleri</name>
    <name type="common">Brain eating amoeba</name>
    <dbReference type="NCBI Taxonomy" id="5763"/>
    <lineage>
        <taxon>Eukaryota</taxon>
        <taxon>Discoba</taxon>
        <taxon>Heterolobosea</taxon>
        <taxon>Tetramitia</taxon>
        <taxon>Eutetramitia</taxon>
        <taxon>Vahlkampfiidae</taxon>
        <taxon>Naegleria</taxon>
    </lineage>
</organism>
<feature type="domain" description="Splicing factor cactin central" evidence="5">
    <location>
        <begin position="101"/>
        <end position="310"/>
    </location>
</feature>
<gene>
    <name evidence="6" type="ORF">FDP41_005830</name>
</gene>
<dbReference type="InterPro" id="IPR019134">
    <property type="entry name" value="Cactin_C"/>
</dbReference>
<comment type="caution">
    <text evidence="6">The sequence shown here is derived from an EMBL/GenBank/DDBJ whole genome shotgun (WGS) entry which is preliminary data.</text>
</comment>
<evidence type="ECO:0000313" key="6">
    <source>
        <dbReference type="EMBL" id="KAF0975077.1"/>
    </source>
</evidence>
<name>A0A6A5BDD8_NAEFO</name>
<dbReference type="VEuPathDB" id="AmoebaDB:NF0106150"/>
<evidence type="ECO:0000256" key="1">
    <source>
        <dbReference type="ARBA" id="ARBA00006895"/>
    </source>
</evidence>
<protein>
    <recommendedName>
        <fullName evidence="2">Splicing factor Cactin</fullName>
    </recommendedName>
</protein>
<dbReference type="GO" id="GO:0045292">
    <property type="term" value="P:mRNA cis splicing, via spliceosome"/>
    <property type="evidence" value="ECO:0007669"/>
    <property type="project" value="TreeGrafter"/>
</dbReference>
<evidence type="ECO:0000256" key="3">
    <source>
        <dbReference type="SAM" id="MobiDB-lite"/>
    </source>
</evidence>
<dbReference type="OrthoDB" id="265955at2759"/>
<comment type="similarity">
    <text evidence="1">Belongs to the CACTIN family.</text>
</comment>
<feature type="compositionally biased region" description="Polar residues" evidence="3">
    <location>
        <begin position="1"/>
        <end position="15"/>
    </location>
</feature>
<reference evidence="6 7" key="1">
    <citation type="journal article" date="2019" name="Sci. Rep.">
        <title>Nanopore sequencing improves the draft genome of the human pathogenic amoeba Naegleria fowleri.</title>
        <authorList>
            <person name="Liechti N."/>
            <person name="Schurch N."/>
            <person name="Bruggmann R."/>
            <person name="Wittwer M."/>
        </authorList>
    </citation>
    <scope>NUCLEOTIDE SEQUENCE [LARGE SCALE GENOMIC DNA]</scope>
    <source>
        <strain evidence="6 7">ATCC 30894</strain>
    </source>
</reference>
<accession>A0A6A5BDD8</accession>
<dbReference type="Pfam" id="PF10312">
    <property type="entry name" value="Cactin_mid"/>
    <property type="match status" value="1"/>
</dbReference>
<dbReference type="PANTHER" id="PTHR21737:SF4">
    <property type="entry name" value="SPLICING FACTOR CACTIN"/>
    <property type="match status" value="1"/>
</dbReference>
<feature type="compositionally biased region" description="Polar residues" evidence="3">
    <location>
        <begin position="349"/>
        <end position="359"/>
    </location>
</feature>
<dbReference type="Pfam" id="PF09732">
    <property type="entry name" value="CactinC_cactus"/>
    <property type="match status" value="1"/>
</dbReference>
<dbReference type="PANTHER" id="PTHR21737">
    <property type="entry name" value="POLYGLUTAMINE BINDING PROTEIN 1/MARVEL MEMBRANE-ASSOCIATING DOMAIN CONTAINING 3"/>
    <property type="match status" value="1"/>
</dbReference>